<protein>
    <submittedName>
        <fullName evidence="2">Uncharacterized protein</fullName>
    </submittedName>
</protein>
<keyword evidence="3" id="KW-1185">Reference proteome</keyword>
<reference evidence="2 3" key="1">
    <citation type="submission" date="2018-12" db="EMBL/GenBank/DDBJ databases">
        <title>Glycomyces sp. YIM 121974 draft genome.</title>
        <authorList>
            <person name="Li Q."/>
        </authorList>
    </citation>
    <scope>NUCLEOTIDE SEQUENCE [LARGE SCALE GENOMIC DNA]</scope>
    <source>
        <strain evidence="2 3">YIM 121974</strain>
    </source>
</reference>
<gene>
    <name evidence="2" type="ORF">EIW28_03105</name>
</gene>
<organism evidence="2 3">
    <name type="scientific">Glycomyces terrestris</name>
    <dbReference type="NCBI Taxonomy" id="2493553"/>
    <lineage>
        <taxon>Bacteria</taxon>
        <taxon>Bacillati</taxon>
        <taxon>Actinomycetota</taxon>
        <taxon>Actinomycetes</taxon>
        <taxon>Glycomycetales</taxon>
        <taxon>Glycomycetaceae</taxon>
        <taxon>Glycomyces</taxon>
    </lineage>
</organism>
<evidence type="ECO:0000256" key="1">
    <source>
        <dbReference type="SAM" id="MobiDB-lite"/>
    </source>
</evidence>
<dbReference type="AlphaFoldDB" id="A0A426V4J9"/>
<evidence type="ECO:0000313" key="3">
    <source>
        <dbReference type="Proteomes" id="UP000277256"/>
    </source>
</evidence>
<name>A0A426V4J9_9ACTN</name>
<dbReference type="Proteomes" id="UP000277256">
    <property type="component" value="Unassembled WGS sequence"/>
</dbReference>
<proteinExistence type="predicted"/>
<sequence length="118" mass="13016">MASSTVPDEDPYNLRSDGKPGIDGYIGDFIRGPAVFTLYCLGSHPADPAKTTEYLLDVDDGAGPRECCRFTDEAEPVTEWAPTWRGDPWCPDLLKRCKELVAEHGKGDEGSARWRPSD</sequence>
<dbReference type="EMBL" id="RSEB01000001">
    <property type="protein sequence ID" value="RRS01761.1"/>
    <property type="molecule type" value="Genomic_DNA"/>
</dbReference>
<feature type="region of interest" description="Disordered" evidence="1">
    <location>
        <begin position="1"/>
        <end position="21"/>
    </location>
</feature>
<accession>A0A426V4J9</accession>
<dbReference type="RefSeq" id="WP_125246238.1">
    <property type="nucleotide sequence ID" value="NZ_RSEB01000001.1"/>
</dbReference>
<comment type="caution">
    <text evidence="2">The sequence shown here is derived from an EMBL/GenBank/DDBJ whole genome shotgun (WGS) entry which is preliminary data.</text>
</comment>
<dbReference type="OrthoDB" id="5187600at2"/>
<evidence type="ECO:0000313" key="2">
    <source>
        <dbReference type="EMBL" id="RRS01761.1"/>
    </source>
</evidence>